<proteinExistence type="predicted"/>
<dbReference type="EMBL" id="JYDL01002439">
    <property type="protein sequence ID" value="KRX11355.1"/>
    <property type="molecule type" value="Genomic_DNA"/>
</dbReference>
<evidence type="ECO:0000313" key="1">
    <source>
        <dbReference type="EMBL" id="KRX11355.1"/>
    </source>
</evidence>
<organism evidence="1 2">
    <name type="scientific">Trichinella nelsoni</name>
    <dbReference type="NCBI Taxonomy" id="6336"/>
    <lineage>
        <taxon>Eukaryota</taxon>
        <taxon>Metazoa</taxon>
        <taxon>Ecdysozoa</taxon>
        <taxon>Nematoda</taxon>
        <taxon>Enoplea</taxon>
        <taxon>Dorylaimia</taxon>
        <taxon>Trichinellida</taxon>
        <taxon>Trichinellidae</taxon>
        <taxon>Trichinella</taxon>
    </lineage>
</organism>
<sequence length="31" mass="3499">LVLSAGVSVIWMDCIMMEVAKAIKLHLQKRD</sequence>
<feature type="non-terminal residue" evidence="1">
    <location>
        <position position="1"/>
    </location>
</feature>
<protein>
    <submittedName>
        <fullName evidence="1">Uncharacterized protein</fullName>
    </submittedName>
</protein>
<feature type="non-terminal residue" evidence="1">
    <location>
        <position position="31"/>
    </location>
</feature>
<dbReference type="Proteomes" id="UP000054630">
    <property type="component" value="Unassembled WGS sequence"/>
</dbReference>
<comment type="caution">
    <text evidence="1">The sequence shown here is derived from an EMBL/GenBank/DDBJ whole genome shotgun (WGS) entry which is preliminary data.</text>
</comment>
<dbReference type="AlphaFoldDB" id="A0A0V0RA54"/>
<gene>
    <name evidence="1" type="ORF">T07_2061</name>
</gene>
<accession>A0A0V0RA54</accession>
<name>A0A0V0RA54_9BILA</name>
<evidence type="ECO:0000313" key="2">
    <source>
        <dbReference type="Proteomes" id="UP000054630"/>
    </source>
</evidence>
<keyword evidence="2" id="KW-1185">Reference proteome</keyword>
<reference evidence="1 2" key="1">
    <citation type="submission" date="2015-01" db="EMBL/GenBank/DDBJ databases">
        <title>Evolution of Trichinella species and genotypes.</title>
        <authorList>
            <person name="Korhonen P.K."/>
            <person name="Edoardo P."/>
            <person name="Giuseppe L.R."/>
            <person name="Gasser R.B."/>
        </authorList>
    </citation>
    <scope>NUCLEOTIDE SEQUENCE [LARGE SCALE GENOMIC DNA]</scope>
    <source>
        <strain evidence="1">ISS37</strain>
    </source>
</reference>